<keyword evidence="1" id="KW-0645">Protease</keyword>
<evidence type="ECO:0000256" key="3">
    <source>
        <dbReference type="PIRSR" id="PIRSR006615-2"/>
    </source>
</evidence>
<gene>
    <name evidence="4" type="primary">cxp</name>
    <name evidence="4" type="ordered locus">Hqrw_1428</name>
</gene>
<dbReference type="GO" id="GO:0046872">
    <property type="term" value="F:metal ion binding"/>
    <property type="evidence" value="ECO:0007669"/>
    <property type="project" value="UniProtKB-KW"/>
</dbReference>
<sequence length="529" mass="59145">MIHHQSTSGGLIALPWYILIMSTDAYATLCEQYEQIANIQHAQGVLSWDQQVTMPEGGTPARTAQLSALSTVAHNALTDDIIADALETLRANSDSLSSDEKATVREIRRKHERAAAVPESLVAEMSETASEALSVWESAKANNDFNAFAPYLQRHVELNREYAEYIDPTRDAYAVLLEEFEPCLPLDHVESVLREIREALVPMIDAIRASDTTLATDAFTRQGTYSSANQEALCRDVLTTLGYPWERGRLDTAPHPFSMGTSFDARVTTRFDETDPLGSLFSTIHEFGHATYTLGLSDDAYATPLGEDRDLSVHESQSRLWENHVGRSRAFWNVLLPQINTHFPKTDALSVNEAYEAANQVYKDNLIRVNADELTYHLHVLIRYEIERALIAGDIDVAEVPAIWNDKYEEYLGIRPETDAEGCLQDIHWSHGNIGYFPTYSLGSAMAAQLYAAAKESIVELDSKVAAGSFDEIRRWLQTNVHQHGARYETDKLITQATGSSFTADAFISYVSEKYGSLYDLDQEFRVGN</sequence>
<evidence type="ECO:0000256" key="2">
    <source>
        <dbReference type="PIRSR" id="PIRSR006615-1"/>
    </source>
</evidence>
<dbReference type="KEGG" id="hwc:Hqrw_1428"/>
<organism evidence="4 5">
    <name type="scientific">Haloquadratum walsbyi (strain DSM 16854 / JCM 12705 / C23)</name>
    <dbReference type="NCBI Taxonomy" id="768065"/>
    <lineage>
        <taxon>Archaea</taxon>
        <taxon>Methanobacteriati</taxon>
        <taxon>Methanobacteriota</taxon>
        <taxon>Stenosarchaea group</taxon>
        <taxon>Halobacteria</taxon>
        <taxon>Halobacteriales</taxon>
        <taxon>Haloferacaceae</taxon>
        <taxon>Haloquadratum</taxon>
    </lineage>
</organism>
<proteinExistence type="inferred from homology"/>
<dbReference type="PIRSF" id="PIRSF006615">
    <property type="entry name" value="Zn_crbxpep_Taq"/>
    <property type="match status" value="1"/>
</dbReference>
<dbReference type="InterPro" id="IPR001333">
    <property type="entry name" value="Peptidase_M32_Taq"/>
</dbReference>
<dbReference type="Proteomes" id="UP000007954">
    <property type="component" value="Chromosome"/>
</dbReference>
<dbReference type="Pfam" id="PF02074">
    <property type="entry name" value="Peptidase_M32"/>
    <property type="match status" value="1"/>
</dbReference>
<dbReference type="HOGENOM" id="CLU_032916_1_1_2"/>
<dbReference type="AlphaFoldDB" id="G0LHZ2"/>
<keyword evidence="1 4" id="KW-0121">Carboxypeptidase</keyword>
<dbReference type="EMBL" id="FR746099">
    <property type="protein sequence ID" value="CCC39380.1"/>
    <property type="molecule type" value="Genomic_DNA"/>
</dbReference>
<comment type="similarity">
    <text evidence="1">Belongs to the peptidase M32 family.</text>
</comment>
<evidence type="ECO:0000256" key="1">
    <source>
        <dbReference type="PIRNR" id="PIRNR006615"/>
    </source>
</evidence>
<dbReference type="PRINTS" id="PR00998">
    <property type="entry name" value="CRBOXYPTASET"/>
</dbReference>
<dbReference type="SUPFAM" id="SSF55486">
    <property type="entry name" value="Metalloproteases ('zincins'), catalytic domain"/>
    <property type="match status" value="1"/>
</dbReference>
<dbReference type="PANTHER" id="PTHR34217">
    <property type="entry name" value="METAL-DEPENDENT CARBOXYPEPTIDASE"/>
    <property type="match status" value="1"/>
</dbReference>
<protein>
    <recommendedName>
        <fullName evidence="1">Metal-dependent carboxypeptidase</fullName>
        <ecNumber evidence="1">3.4.17.19</ecNumber>
    </recommendedName>
</protein>
<keyword evidence="2" id="KW-0862">Zinc</keyword>
<evidence type="ECO:0000313" key="4">
    <source>
        <dbReference type="EMBL" id="CCC39380.1"/>
    </source>
</evidence>
<dbReference type="EC" id="3.4.17.19" evidence="1"/>
<dbReference type="GO" id="GO:0006508">
    <property type="term" value="P:proteolysis"/>
    <property type="evidence" value="ECO:0007669"/>
    <property type="project" value="UniProtKB-UniRule"/>
</dbReference>
<keyword evidence="1" id="KW-0482">Metalloprotease</keyword>
<dbReference type="PANTHER" id="PTHR34217:SF1">
    <property type="entry name" value="CARBOXYPEPTIDASE 1"/>
    <property type="match status" value="1"/>
</dbReference>
<comment type="function">
    <text evidence="1">Broad specificity carboxypetidase that releases amino acids sequentially from the C-terminus, including neutral, aromatic, polar and basic residues.</text>
</comment>
<comment type="catalytic activity">
    <reaction evidence="1">
        <text>Release of a C-terminal amino acid with broad specificity, except for -Pro.</text>
        <dbReference type="EC" id="3.4.17.19"/>
    </reaction>
</comment>
<evidence type="ECO:0000313" key="5">
    <source>
        <dbReference type="Proteomes" id="UP000007954"/>
    </source>
</evidence>
<name>G0LHZ2_HALWC</name>
<accession>G0LHZ2</accession>
<feature type="binding site" evidence="2">
    <location>
        <position position="285"/>
    </location>
    <ligand>
        <name>Zn(2+)</name>
        <dbReference type="ChEBI" id="CHEBI:29105"/>
        <note>catalytic</note>
    </ligand>
</feature>
<dbReference type="Gene3D" id="1.10.1370.30">
    <property type="match status" value="1"/>
</dbReference>
<dbReference type="PROSITE" id="PS52034">
    <property type="entry name" value="PEPTIDASE_M32"/>
    <property type="match status" value="1"/>
</dbReference>
<comment type="cofactor">
    <cofactor evidence="2">
        <name>Zn(2+)</name>
        <dbReference type="ChEBI" id="CHEBI:29105"/>
    </cofactor>
    <text evidence="2">Binds 1 zinc ion per subunit.</text>
</comment>
<feature type="active site" description="Proton donor/acceptor" evidence="3">
    <location>
        <position position="286"/>
    </location>
</feature>
<keyword evidence="1 2" id="KW-0479">Metal-binding</keyword>
<dbReference type="GO" id="GO:0004181">
    <property type="term" value="F:metallocarboxypeptidase activity"/>
    <property type="evidence" value="ECO:0007669"/>
    <property type="project" value="UniProtKB-UniRule"/>
</dbReference>
<dbReference type="CDD" id="cd06460">
    <property type="entry name" value="M32_Taq"/>
    <property type="match status" value="1"/>
</dbReference>
<feature type="binding site" evidence="2">
    <location>
        <position position="289"/>
    </location>
    <ligand>
        <name>Zn(2+)</name>
        <dbReference type="ChEBI" id="CHEBI:29105"/>
        <note>catalytic</note>
    </ligand>
</feature>
<feature type="binding site" evidence="2">
    <location>
        <position position="315"/>
    </location>
    <ligand>
        <name>Zn(2+)</name>
        <dbReference type="ChEBI" id="CHEBI:29105"/>
        <note>catalytic</note>
    </ligand>
</feature>
<reference evidence="4 5" key="1">
    <citation type="journal article" date="2011" name="PLoS ONE">
        <title>Haloquadratum walsbyi: limited diversity in a global pond.</title>
        <authorList>
            <person name="Dyall-Smith M."/>
            <person name="Pfeiffer F."/>
            <person name="Klee K."/>
            <person name="Palm P."/>
            <person name="Gross K."/>
            <person name="Schuster S.C."/>
            <person name="Rampp M."/>
            <person name="Oesterhelt D."/>
        </authorList>
    </citation>
    <scope>NUCLEOTIDE SEQUENCE [LARGE SCALE GENOMIC DNA]</scope>
    <source>
        <strain evidence="5">DSM 16854 / JCM 12705 / C23</strain>
    </source>
</reference>
<keyword evidence="1 4" id="KW-0378">Hydrolase</keyword>